<protein>
    <recommendedName>
        <fullName evidence="3">Transcription initiation factor IIB</fullName>
    </recommendedName>
    <alternativeName>
        <fullName evidence="11">General transcription factor TFIIB</fullName>
    </alternativeName>
</protein>
<dbReference type="Pfam" id="PF00382">
    <property type="entry name" value="TFIIB"/>
    <property type="match status" value="2"/>
</dbReference>
<dbReference type="OrthoDB" id="25790at2759"/>
<dbReference type="PROSITE" id="PS50114">
    <property type="entry name" value="GATA_ZN_FINGER_2"/>
    <property type="match status" value="1"/>
</dbReference>
<keyword evidence="10" id="KW-0539">Nucleus</keyword>
<name>A0A1B2J552_PICPA</name>
<dbReference type="Gene3D" id="1.10.472.10">
    <property type="entry name" value="Cyclin-like"/>
    <property type="match status" value="1"/>
</dbReference>
<feature type="region of interest" description="Disordered" evidence="15">
    <location>
        <begin position="110"/>
        <end position="129"/>
    </location>
</feature>
<dbReference type="InterPro" id="IPR036915">
    <property type="entry name" value="Cyclin-like_sf"/>
</dbReference>
<evidence type="ECO:0000256" key="10">
    <source>
        <dbReference type="ARBA" id="ARBA00023242"/>
    </source>
</evidence>
<evidence type="ECO:0000256" key="1">
    <source>
        <dbReference type="ARBA" id="ARBA00004123"/>
    </source>
</evidence>
<dbReference type="EMBL" id="CP014584">
    <property type="protein sequence ID" value="ANZ73105.1"/>
    <property type="molecule type" value="Genomic_DNA"/>
</dbReference>
<comment type="similarity">
    <text evidence="2">Belongs to the TFIIB family.</text>
</comment>
<dbReference type="GO" id="GO:0006355">
    <property type="term" value="P:regulation of DNA-templated transcription"/>
    <property type="evidence" value="ECO:0007669"/>
    <property type="project" value="InterPro"/>
</dbReference>
<evidence type="ECO:0000256" key="13">
    <source>
        <dbReference type="ARBA" id="ARBA00066213"/>
    </source>
</evidence>
<keyword evidence="7" id="KW-0862">Zinc</keyword>
<dbReference type="GO" id="GO:0097550">
    <property type="term" value="C:transcription preinitiation complex"/>
    <property type="evidence" value="ECO:0007669"/>
    <property type="project" value="TreeGrafter"/>
</dbReference>
<dbReference type="SUPFAM" id="SSF47954">
    <property type="entry name" value="Cyclin-like"/>
    <property type="match status" value="2"/>
</dbReference>
<reference evidence="18 19" key="1">
    <citation type="submission" date="2016-02" db="EMBL/GenBank/DDBJ databases">
        <title>Comparative genomic and transcriptomic foundation for Pichia pastoris.</title>
        <authorList>
            <person name="Love K.R."/>
            <person name="Shah K.A."/>
            <person name="Whittaker C.A."/>
            <person name="Wu J."/>
            <person name="Bartlett M.C."/>
            <person name="Ma D."/>
            <person name="Leeson R.L."/>
            <person name="Priest M."/>
            <person name="Young S.K."/>
            <person name="Love J.C."/>
        </authorList>
    </citation>
    <scope>NUCLEOTIDE SEQUENCE [LARGE SCALE GENOMIC DNA]</scope>
    <source>
        <strain evidence="18 19">ATCC 28485</strain>
    </source>
</reference>
<evidence type="ECO:0000256" key="9">
    <source>
        <dbReference type="ARBA" id="ARBA00023163"/>
    </source>
</evidence>
<dbReference type="GO" id="GO:0051123">
    <property type="term" value="P:RNA polymerase II preinitiation complex assembly"/>
    <property type="evidence" value="ECO:0007669"/>
    <property type="project" value="UniProtKB-ARBA"/>
</dbReference>
<dbReference type="InterPro" id="IPR000679">
    <property type="entry name" value="Znf_GATA"/>
</dbReference>
<dbReference type="InterPro" id="IPR023486">
    <property type="entry name" value="TFIIB_CS"/>
</dbReference>
<dbReference type="GO" id="GO:0005634">
    <property type="term" value="C:nucleus"/>
    <property type="evidence" value="ECO:0007669"/>
    <property type="project" value="UniProtKB-SubCell"/>
</dbReference>
<dbReference type="SMART" id="SM00385">
    <property type="entry name" value="CYCLIN"/>
    <property type="match status" value="2"/>
</dbReference>
<comment type="function">
    <text evidence="12">General factor that plays a major role in the activation of eukaryotic genes transcribed by RNA polymerase II.</text>
</comment>
<evidence type="ECO:0000256" key="12">
    <source>
        <dbReference type="ARBA" id="ARBA00056616"/>
    </source>
</evidence>
<dbReference type="GO" id="GO:0016251">
    <property type="term" value="F:RNA polymerase II general transcription initiation factor activity"/>
    <property type="evidence" value="ECO:0007669"/>
    <property type="project" value="TreeGrafter"/>
</dbReference>
<dbReference type="PROSITE" id="PS51134">
    <property type="entry name" value="ZF_TFIIB"/>
    <property type="match status" value="1"/>
</dbReference>
<keyword evidence="4" id="KW-0479">Metal-binding</keyword>
<evidence type="ECO:0000256" key="5">
    <source>
        <dbReference type="ARBA" id="ARBA00022737"/>
    </source>
</evidence>
<dbReference type="FunFam" id="1.10.472.10:FF:000008">
    <property type="entry name" value="Transcription initiation factor IIB"/>
    <property type="match status" value="1"/>
</dbReference>
<dbReference type="InterPro" id="IPR013150">
    <property type="entry name" value="TFIIB_cyclin"/>
</dbReference>
<dbReference type="InterPro" id="IPR000812">
    <property type="entry name" value="TFIIB"/>
</dbReference>
<proteinExistence type="inferred from homology"/>
<organism evidence="18 19">
    <name type="scientific">Komagataella pastoris</name>
    <name type="common">Yeast</name>
    <name type="synonym">Pichia pastoris</name>
    <dbReference type="NCBI Taxonomy" id="4922"/>
    <lineage>
        <taxon>Eukaryota</taxon>
        <taxon>Fungi</taxon>
        <taxon>Dikarya</taxon>
        <taxon>Ascomycota</taxon>
        <taxon>Saccharomycotina</taxon>
        <taxon>Pichiomycetes</taxon>
        <taxon>Pichiales</taxon>
        <taxon>Pichiaceae</taxon>
        <taxon>Komagataella</taxon>
    </lineage>
</organism>
<dbReference type="GO" id="GO:0017025">
    <property type="term" value="F:TBP-class protein binding"/>
    <property type="evidence" value="ECO:0007669"/>
    <property type="project" value="InterPro"/>
</dbReference>
<dbReference type="InterPro" id="IPR013137">
    <property type="entry name" value="Znf_TFIIB"/>
</dbReference>
<evidence type="ECO:0000256" key="4">
    <source>
        <dbReference type="ARBA" id="ARBA00022723"/>
    </source>
</evidence>
<keyword evidence="8" id="KW-0805">Transcription regulation</keyword>
<feature type="domain" description="TFIIB-type" evidence="17">
    <location>
        <begin position="64"/>
        <end position="97"/>
    </location>
</feature>
<evidence type="ECO:0000259" key="16">
    <source>
        <dbReference type="PROSITE" id="PS50114"/>
    </source>
</evidence>
<dbReference type="Gene3D" id="1.10.472.170">
    <property type="match status" value="1"/>
</dbReference>
<evidence type="ECO:0000259" key="17">
    <source>
        <dbReference type="PROSITE" id="PS51134"/>
    </source>
</evidence>
<evidence type="ECO:0000313" key="18">
    <source>
        <dbReference type="EMBL" id="ANZ73105.1"/>
    </source>
</evidence>
<evidence type="ECO:0000256" key="14">
    <source>
        <dbReference type="PROSITE-ProRule" id="PRU00469"/>
    </source>
</evidence>
<dbReference type="PRINTS" id="PR00685">
    <property type="entry name" value="TIFACTORIIB"/>
</dbReference>
<feature type="domain" description="GATA-type" evidence="16">
    <location>
        <begin position="62"/>
        <end position="99"/>
    </location>
</feature>
<evidence type="ECO:0000313" key="19">
    <source>
        <dbReference type="Proteomes" id="UP000094565"/>
    </source>
</evidence>
<dbReference type="PANTHER" id="PTHR11618">
    <property type="entry name" value="TRANSCRIPTION INITIATION FACTOR IIB-RELATED"/>
    <property type="match status" value="1"/>
</dbReference>
<dbReference type="PANTHER" id="PTHR11618:SF13">
    <property type="entry name" value="TRANSCRIPTION INITIATION FACTOR IIB"/>
    <property type="match status" value="1"/>
</dbReference>
<dbReference type="InterPro" id="IPR013763">
    <property type="entry name" value="Cyclin-like_dom"/>
</dbReference>
<evidence type="ECO:0000256" key="7">
    <source>
        <dbReference type="ARBA" id="ARBA00022833"/>
    </source>
</evidence>
<evidence type="ECO:0000256" key="8">
    <source>
        <dbReference type="ARBA" id="ARBA00023015"/>
    </source>
</evidence>
<keyword evidence="5" id="KW-0677">Repeat</keyword>
<accession>A0A1B2J552</accession>
<keyword evidence="9" id="KW-0804">Transcription</keyword>
<dbReference type="Pfam" id="PF08271">
    <property type="entry name" value="Zn_Ribbon_TF"/>
    <property type="match status" value="1"/>
</dbReference>
<gene>
    <name evidence="18" type="primary">SUA7</name>
    <name evidence="18" type="ORF">ATY40_BA7501493</name>
</gene>
<dbReference type="GO" id="GO:0008270">
    <property type="term" value="F:zinc ion binding"/>
    <property type="evidence" value="ECO:0007669"/>
    <property type="project" value="UniProtKB-KW"/>
</dbReference>
<comment type="subcellular location">
    <subcellularLocation>
        <location evidence="1">Nucleus</location>
    </subcellularLocation>
</comment>
<keyword evidence="6 14" id="KW-0863">Zinc-finger</keyword>
<dbReference type="GO" id="GO:0043565">
    <property type="term" value="F:sequence-specific DNA binding"/>
    <property type="evidence" value="ECO:0007669"/>
    <property type="project" value="InterPro"/>
</dbReference>
<keyword evidence="19" id="KW-1185">Reference proteome</keyword>
<dbReference type="CDD" id="cd20551">
    <property type="entry name" value="CYCLIN_TFIIB_rpt1"/>
    <property type="match status" value="1"/>
</dbReference>
<evidence type="ECO:0000256" key="11">
    <source>
        <dbReference type="ARBA" id="ARBA00031706"/>
    </source>
</evidence>
<evidence type="ECO:0000256" key="6">
    <source>
        <dbReference type="ARBA" id="ARBA00022771"/>
    </source>
</evidence>
<dbReference type="FunFam" id="1.10.472.170:FF:000001">
    <property type="entry name" value="Transcription initiation factor IIB"/>
    <property type="match status" value="1"/>
</dbReference>
<sequence>MENLFFFLSGRETKKKNCFAIEVEVHKIARTSGNQNFVLLLSVPHPTMTALTEEGSFKGPDLNVALICRDCKVDPPELIERFSEGDVICGLCGLVLSEHIVDMRSEWRTFNNDDQNGDDPSRVGEAQNPLLDGDQLSTIIAYNTDNTRMGRELSRAQNSTVADRKDSALQAAFAKISQLCEGFQLPNIVQNGAKEVYKLVYNERSLKGKSQESIMAAAIGLACRKANVPRSFKELWALTDVPKNEIGKVFKIIHKLIQQKHALSGGLLNVQNESIATTQTNAEALIGRFCSNLGLSRQITNAAEYIARRTKEVGVLAGRSPVTVAATVIYMAASIFDASISPAQIAQRAGVSDGTIKTSYKYLYDKREELVDPQWIESGKVKLENIPKN</sequence>
<dbReference type="PROSITE" id="PS00782">
    <property type="entry name" value="TFIIB"/>
    <property type="match status" value="1"/>
</dbReference>
<evidence type="ECO:0000256" key="3">
    <source>
        <dbReference type="ARBA" id="ARBA00013932"/>
    </source>
</evidence>
<dbReference type="Proteomes" id="UP000094565">
    <property type="component" value="Chromosome 1"/>
</dbReference>
<comment type="subunit">
    <text evidence="13">Associates with TFIID-IIA (DA complex) to form TFIID-IIA-IIB (DAB-complex) which is then recognized by polymerase II.</text>
</comment>
<dbReference type="SUPFAM" id="SSF57783">
    <property type="entry name" value="Zinc beta-ribbon"/>
    <property type="match status" value="1"/>
</dbReference>
<dbReference type="AlphaFoldDB" id="A0A1B2J552"/>
<evidence type="ECO:0000256" key="15">
    <source>
        <dbReference type="SAM" id="MobiDB-lite"/>
    </source>
</evidence>
<evidence type="ECO:0000256" key="2">
    <source>
        <dbReference type="ARBA" id="ARBA00010857"/>
    </source>
</evidence>